<feature type="region of interest" description="Disordered" evidence="1">
    <location>
        <begin position="17"/>
        <end position="56"/>
    </location>
</feature>
<name>A0A2P2QNJ3_RHIMU</name>
<sequence>MAVCLVCCFLEPGKADLMHTQETPGKSNRESNEHGESSPSLTNNGECQMGDGKKGT</sequence>
<evidence type="ECO:0000256" key="1">
    <source>
        <dbReference type="SAM" id="MobiDB-lite"/>
    </source>
</evidence>
<feature type="compositionally biased region" description="Basic and acidic residues" evidence="1">
    <location>
        <begin position="27"/>
        <end position="36"/>
    </location>
</feature>
<evidence type="ECO:0000313" key="2">
    <source>
        <dbReference type="EMBL" id="MBX68553.1"/>
    </source>
</evidence>
<proteinExistence type="predicted"/>
<protein>
    <submittedName>
        <fullName evidence="2">Uncharacterized protein</fullName>
    </submittedName>
</protein>
<organism evidence="2">
    <name type="scientific">Rhizophora mucronata</name>
    <name type="common">Asiatic mangrove</name>
    <dbReference type="NCBI Taxonomy" id="61149"/>
    <lineage>
        <taxon>Eukaryota</taxon>
        <taxon>Viridiplantae</taxon>
        <taxon>Streptophyta</taxon>
        <taxon>Embryophyta</taxon>
        <taxon>Tracheophyta</taxon>
        <taxon>Spermatophyta</taxon>
        <taxon>Magnoliopsida</taxon>
        <taxon>eudicotyledons</taxon>
        <taxon>Gunneridae</taxon>
        <taxon>Pentapetalae</taxon>
        <taxon>rosids</taxon>
        <taxon>fabids</taxon>
        <taxon>Malpighiales</taxon>
        <taxon>Rhizophoraceae</taxon>
        <taxon>Rhizophora</taxon>
    </lineage>
</organism>
<reference evidence="2" key="1">
    <citation type="submission" date="2018-02" db="EMBL/GenBank/DDBJ databases">
        <title>Rhizophora mucronata_Transcriptome.</title>
        <authorList>
            <person name="Meera S.P."/>
            <person name="Sreeshan A."/>
            <person name="Augustine A."/>
        </authorList>
    </citation>
    <scope>NUCLEOTIDE SEQUENCE</scope>
    <source>
        <tissue evidence="2">Leaf</tissue>
    </source>
</reference>
<accession>A0A2P2QNJ3</accession>
<feature type="compositionally biased region" description="Polar residues" evidence="1">
    <location>
        <begin position="37"/>
        <end position="46"/>
    </location>
</feature>
<dbReference type="EMBL" id="GGEC01088069">
    <property type="protein sequence ID" value="MBX68553.1"/>
    <property type="molecule type" value="Transcribed_RNA"/>
</dbReference>
<dbReference type="AlphaFoldDB" id="A0A2P2QNJ3"/>